<dbReference type="STRING" id="1963.AQJ27_36755"/>
<protein>
    <submittedName>
        <fullName evidence="1">Uncharacterized protein</fullName>
    </submittedName>
</protein>
<reference evidence="2" key="1">
    <citation type="submission" date="2017-05" db="EMBL/GenBank/DDBJ databases">
        <title>Streptomyces olivochromogenes NBRC 3561 whole genome shotgun sequence.</title>
        <authorList>
            <person name="Dohra H."/>
            <person name="Kodani S."/>
        </authorList>
    </citation>
    <scope>NUCLEOTIDE SEQUENCE [LARGE SCALE GENOMIC DNA]</scope>
    <source>
        <strain evidence="2">NBRC 3561</strain>
    </source>
</reference>
<accession>A0A250VKW2</accession>
<comment type="caution">
    <text evidence="1">The sequence shown here is derived from an EMBL/GenBank/DDBJ whole genome shotgun (WGS) entry which is preliminary data.</text>
</comment>
<dbReference type="Proteomes" id="UP000217446">
    <property type="component" value="Unassembled WGS sequence"/>
</dbReference>
<name>A0A250VKW2_STROL</name>
<evidence type="ECO:0000313" key="2">
    <source>
        <dbReference type="Proteomes" id="UP000217446"/>
    </source>
</evidence>
<dbReference type="AlphaFoldDB" id="A0A250VKW2"/>
<dbReference type="EMBL" id="BDQI01000015">
    <property type="protein sequence ID" value="GAX54848.1"/>
    <property type="molecule type" value="Genomic_DNA"/>
</dbReference>
<evidence type="ECO:0000313" key="1">
    <source>
        <dbReference type="EMBL" id="GAX54848.1"/>
    </source>
</evidence>
<proteinExistence type="predicted"/>
<sequence length="113" mass="11884">MSLGTGRAPFSRIAALSARTTVGTHRAHRRHVLRHRDPVLAGGQLAQELPSLVRLGGDIHEAIVEVACQLPVSFDVDRLVEQGRAAVPQVPACEALLGGGPRLGGDLDRARGG</sequence>
<organism evidence="1 2">
    <name type="scientific">Streptomyces olivochromogenes</name>
    <dbReference type="NCBI Taxonomy" id="1963"/>
    <lineage>
        <taxon>Bacteria</taxon>
        <taxon>Bacillati</taxon>
        <taxon>Actinomycetota</taxon>
        <taxon>Actinomycetes</taxon>
        <taxon>Kitasatosporales</taxon>
        <taxon>Streptomycetaceae</taxon>
        <taxon>Streptomyces</taxon>
    </lineage>
</organism>
<gene>
    <name evidence="1" type="ORF">SO3561_06401</name>
</gene>
<keyword evidence="2" id="KW-1185">Reference proteome</keyword>